<dbReference type="Proteomes" id="UP000024404">
    <property type="component" value="Unassembled WGS sequence"/>
</dbReference>
<reference evidence="3" key="2">
    <citation type="submission" date="2022-06" db="UniProtKB">
        <authorList>
            <consortium name="EnsemblMetazoa"/>
        </authorList>
    </citation>
    <scope>IDENTIFICATION</scope>
</reference>
<keyword evidence="1" id="KW-0349">Heme</keyword>
<keyword evidence="1" id="KW-0561">Oxygen transport</keyword>
<comment type="similarity">
    <text evidence="1">Belongs to the globin family.</text>
</comment>
<dbReference type="EMBL" id="CMVM020000260">
    <property type="status" value="NOT_ANNOTATED_CDS"/>
    <property type="molecule type" value="Genomic_DNA"/>
</dbReference>
<protein>
    <recommendedName>
        <fullName evidence="2">Globin domain-containing protein</fullName>
    </recommendedName>
</protein>
<proteinExistence type="inferred from homology"/>
<dbReference type="InterPro" id="IPR009050">
    <property type="entry name" value="Globin-like_sf"/>
</dbReference>
<dbReference type="Gene3D" id="1.10.490.10">
    <property type="entry name" value="Globins"/>
    <property type="match status" value="1"/>
</dbReference>
<keyword evidence="1" id="KW-0813">Transport</keyword>
<dbReference type="InterPro" id="IPR000971">
    <property type="entry name" value="Globin"/>
</dbReference>
<dbReference type="AlphaFoldDB" id="A0A8R1U1U4"/>
<evidence type="ECO:0000259" key="2">
    <source>
        <dbReference type="Pfam" id="PF00042"/>
    </source>
</evidence>
<dbReference type="GO" id="GO:0005344">
    <property type="term" value="F:oxygen carrier activity"/>
    <property type="evidence" value="ECO:0007669"/>
    <property type="project" value="UniProtKB-KW"/>
</dbReference>
<evidence type="ECO:0000313" key="4">
    <source>
        <dbReference type="Proteomes" id="UP000024404"/>
    </source>
</evidence>
<accession>A0A8R1U1U4</accession>
<name>A0A8R1U1U4_ONCVO</name>
<sequence length="143" mass="17011">MVKVECLKNHTKQCKMSKDVAGEYYKQLFKMHRNLAKYYDAEDIDPDAIPRSQKFVMYGMRELQYFFKLPHVYGDDRKWKSALSAFKDHYEELDMPLTEFIKSKGALMAVMEKHAGGVSPDQKKNWDALFDKAYADMKQWNWY</sequence>
<dbReference type="Pfam" id="PF00042">
    <property type="entry name" value="Globin"/>
    <property type="match status" value="1"/>
</dbReference>
<keyword evidence="1" id="KW-0479">Metal-binding</keyword>
<evidence type="ECO:0000313" key="3">
    <source>
        <dbReference type="EnsemblMetazoa" id="OVOC9272.1"/>
    </source>
</evidence>
<dbReference type="OMA" id="FHKQLFT"/>
<dbReference type="SUPFAM" id="SSF46458">
    <property type="entry name" value="Globin-like"/>
    <property type="match status" value="1"/>
</dbReference>
<dbReference type="GO" id="GO:0019825">
    <property type="term" value="F:oxygen binding"/>
    <property type="evidence" value="ECO:0007669"/>
    <property type="project" value="InterPro"/>
</dbReference>
<dbReference type="GO" id="GO:0020037">
    <property type="term" value="F:heme binding"/>
    <property type="evidence" value="ECO:0007669"/>
    <property type="project" value="InterPro"/>
</dbReference>
<dbReference type="InterPro" id="IPR012292">
    <property type="entry name" value="Globin/Proto"/>
</dbReference>
<keyword evidence="1" id="KW-0408">Iron</keyword>
<evidence type="ECO:0000256" key="1">
    <source>
        <dbReference type="RuleBase" id="RU000356"/>
    </source>
</evidence>
<dbReference type="EnsemblMetazoa" id="OVOC9272.1">
    <property type="protein sequence ID" value="OVOC9272.1"/>
    <property type="gene ID" value="WBGene00246081"/>
</dbReference>
<organism evidence="3 4">
    <name type="scientific">Onchocerca volvulus</name>
    <dbReference type="NCBI Taxonomy" id="6282"/>
    <lineage>
        <taxon>Eukaryota</taxon>
        <taxon>Metazoa</taxon>
        <taxon>Ecdysozoa</taxon>
        <taxon>Nematoda</taxon>
        <taxon>Chromadorea</taxon>
        <taxon>Rhabditida</taxon>
        <taxon>Spirurina</taxon>
        <taxon>Spiruromorpha</taxon>
        <taxon>Filarioidea</taxon>
        <taxon>Onchocercidae</taxon>
        <taxon>Onchocerca</taxon>
    </lineage>
</organism>
<keyword evidence="4" id="KW-1185">Reference proteome</keyword>
<feature type="domain" description="Globin" evidence="2">
    <location>
        <begin position="23"/>
        <end position="137"/>
    </location>
</feature>
<reference evidence="4" key="1">
    <citation type="submission" date="2013-10" db="EMBL/GenBank/DDBJ databases">
        <title>Genome sequencing of Onchocerca volvulus.</title>
        <authorList>
            <person name="Cotton J."/>
            <person name="Tsai J."/>
            <person name="Stanley E."/>
            <person name="Tracey A."/>
            <person name="Holroyd N."/>
            <person name="Lustigman S."/>
            <person name="Berriman M."/>
        </authorList>
    </citation>
    <scope>NUCLEOTIDE SEQUENCE</scope>
</reference>